<dbReference type="Proteomes" id="UP000037564">
    <property type="component" value="Unassembled WGS sequence"/>
</dbReference>
<dbReference type="PIRSF" id="PIRSF009320">
    <property type="entry name" value="Nuc_binding_HP_1000"/>
    <property type="match status" value="1"/>
</dbReference>
<evidence type="ECO:0000313" key="5">
    <source>
        <dbReference type="Proteomes" id="UP000309937"/>
    </source>
</evidence>
<dbReference type="Gene3D" id="3.40.50.300">
    <property type="entry name" value="P-loop containing nucleotide triphosphate hydrolases"/>
    <property type="match status" value="1"/>
</dbReference>
<evidence type="ECO:0000313" key="4">
    <source>
        <dbReference type="Proteomes" id="UP000037564"/>
    </source>
</evidence>
<gene>
    <name evidence="3" type="ORF">C9Z68_25675</name>
    <name evidence="2" type="ORF">WR15_26420</name>
</gene>
<sequence>MAWIVGFISQKGGVGKSTKARALAREASACGIKTKLADLDLEQATSAEWHRRRLSAGLSPVASVEVFSTARQAIESAGDFDLLILDGPARASKGTSEIAKVADLIVQPTGASLDDLVPAIKVFNALVKEGVPRSKLVFALSRVGTEAEELDARAYISEAGYETLSGCLFEKPAYRKAMNSGLAVTETRYKGLNERADELIQALIDKIGEE</sequence>
<accession>A0A0B0VC64</accession>
<dbReference type="AlphaFoldDB" id="A0A0B0VC64"/>
<protein>
    <submittedName>
        <fullName evidence="3">ParA family protein</fullName>
    </submittedName>
</protein>
<dbReference type="Pfam" id="PF01656">
    <property type="entry name" value="CbiA"/>
    <property type="match status" value="1"/>
</dbReference>
<dbReference type="InterPro" id="IPR002586">
    <property type="entry name" value="CobQ/CobB/MinD/ParA_Nub-bd_dom"/>
</dbReference>
<name>A0A0B0VC64_ECOLX</name>
<dbReference type="InterPro" id="IPR027417">
    <property type="entry name" value="P-loop_NTPase"/>
</dbReference>
<proteinExistence type="predicted"/>
<keyword evidence="3" id="KW-0614">Plasmid</keyword>
<geneLocation type="plasmid" evidence="3">
    <name>unnamed1</name>
</geneLocation>
<dbReference type="CDD" id="cd02042">
    <property type="entry name" value="ParAB_family"/>
    <property type="match status" value="1"/>
</dbReference>
<dbReference type="EMBL" id="RRGJ01000119">
    <property type="protein sequence ID" value="TJQ06285.1"/>
    <property type="molecule type" value="Genomic_DNA"/>
</dbReference>
<dbReference type="EMBL" id="LGZN01000102">
    <property type="protein sequence ID" value="KNF61659.1"/>
    <property type="molecule type" value="Genomic_DNA"/>
</dbReference>
<comment type="caution">
    <text evidence="2">The sequence shown here is derived from an EMBL/GenBank/DDBJ whole genome shotgun (WGS) entry which is preliminary data.</text>
</comment>
<dbReference type="RefSeq" id="WP_000312332.1">
    <property type="nucleotide sequence ID" value="NZ_BFZV01000150.1"/>
</dbReference>
<feature type="domain" description="CobQ/CobB/MinD/ParA nucleotide binding" evidence="1">
    <location>
        <begin position="7"/>
        <end position="181"/>
    </location>
</feature>
<evidence type="ECO:0000259" key="1">
    <source>
        <dbReference type="Pfam" id="PF01656"/>
    </source>
</evidence>
<reference evidence="2 4" key="1">
    <citation type="submission" date="2015-07" db="EMBL/GenBank/DDBJ databases">
        <title>Genome sequences of 64 non-O157:H7 Shiga toxin-producing Escherichia coli strains.</title>
        <authorList>
            <person name="Gonzalez-Escalona N."/>
            <person name="Toro M."/>
            <person name="Timme R."/>
            <person name="Payne J."/>
        </authorList>
    </citation>
    <scope>NUCLEOTIDE SEQUENCE [LARGE SCALE GENOMIC DNA]</scope>
    <source>
        <strain evidence="2 4">CFSAN026843</strain>
    </source>
</reference>
<organism evidence="2 4">
    <name type="scientific">Escherichia coli</name>
    <dbReference type="NCBI Taxonomy" id="562"/>
    <lineage>
        <taxon>Bacteria</taxon>
        <taxon>Pseudomonadati</taxon>
        <taxon>Pseudomonadota</taxon>
        <taxon>Gammaproteobacteria</taxon>
        <taxon>Enterobacterales</taxon>
        <taxon>Enterobacteriaceae</taxon>
        <taxon>Escherichia</taxon>
    </lineage>
</organism>
<dbReference type="Proteomes" id="UP000309937">
    <property type="component" value="Unassembled WGS sequence"/>
</dbReference>
<dbReference type="SUPFAM" id="SSF52540">
    <property type="entry name" value="P-loop containing nucleoside triphosphate hydrolases"/>
    <property type="match status" value="1"/>
</dbReference>
<reference evidence="3 5" key="2">
    <citation type="submission" date="2018-12" db="EMBL/GenBank/DDBJ databases">
        <title>Food and Water Safety Consortium.</title>
        <authorList>
            <person name="Tyson S."/>
            <person name="Peterson C.-L."/>
            <person name="Olson A."/>
            <person name="Tyler S."/>
            <person name="Cabral J."/>
            <person name="Lynch T."/>
            <person name="Knox N."/>
            <person name="Van Domselaar G."/>
            <person name="Graham M."/>
        </authorList>
    </citation>
    <scope>NUCLEOTIDE SEQUENCE [LARGE SCALE GENOMIC DNA]</scope>
    <source>
        <strain evidence="3 5">FWSEC0118</strain>
        <plasmid evidence="3">unnamed1</plasmid>
    </source>
</reference>
<evidence type="ECO:0000313" key="3">
    <source>
        <dbReference type="EMBL" id="TJQ06285.1"/>
    </source>
</evidence>
<dbReference type="PATRIC" id="fig|562.7396.peg.202"/>
<evidence type="ECO:0000313" key="2">
    <source>
        <dbReference type="EMBL" id="KNF61659.1"/>
    </source>
</evidence>